<dbReference type="GO" id="GO:0003677">
    <property type="term" value="F:DNA binding"/>
    <property type="evidence" value="ECO:0007669"/>
    <property type="project" value="InterPro"/>
</dbReference>
<dbReference type="PROSITE" id="PS00622">
    <property type="entry name" value="HTH_LUXR_1"/>
    <property type="match status" value="1"/>
</dbReference>
<dbReference type="InterPro" id="IPR000792">
    <property type="entry name" value="Tscrpt_reg_LuxR_C"/>
</dbReference>
<comment type="caution">
    <text evidence="2">The sequence shown here is derived from an EMBL/GenBank/DDBJ whole genome shotgun (WGS) entry which is preliminary data.</text>
</comment>
<dbReference type="PATRIC" id="fig|29422.6.peg.225"/>
<organism evidence="2 3">
    <name type="scientific">Legionella brunensis</name>
    <dbReference type="NCBI Taxonomy" id="29422"/>
    <lineage>
        <taxon>Bacteria</taxon>
        <taxon>Pseudomonadati</taxon>
        <taxon>Pseudomonadota</taxon>
        <taxon>Gammaproteobacteria</taxon>
        <taxon>Legionellales</taxon>
        <taxon>Legionellaceae</taxon>
        <taxon>Legionella</taxon>
    </lineage>
</organism>
<dbReference type="SMART" id="SM00421">
    <property type="entry name" value="HTH_LUXR"/>
    <property type="match status" value="1"/>
</dbReference>
<dbReference type="SUPFAM" id="SSF46894">
    <property type="entry name" value="C-terminal effector domain of the bipartite response regulators"/>
    <property type="match status" value="1"/>
</dbReference>
<evidence type="ECO:0000313" key="3">
    <source>
        <dbReference type="Proteomes" id="UP000054742"/>
    </source>
</evidence>
<accession>A0A0W0SUP5</accession>
<evidence type="ECO:0000259" key="1">
    <source>
        <dbReference type="PROSITE" id="PS50043"/>
    </source>
</evidence>
<dbReference type="AlphaFoldDB" id="A0A0W0SUP5"/>
<protein>
    <submittedName>
        <fullName evidence="2">Transcriptional regulator LuxR</fullName>
    </submittedName>
</protein>
<dbReference type="STRING" id="29422.Lbru_0217"/>
<dbReference type="GO" id="GO:0006355">
    <property type="term" value="P:regulation of DNA-templated transcription"/>
    <property type="evidence" value="ECO:0007669"/>
    <property type="project" value="InterPro"/>
</dbReference>
<dbReference type="RefSeq" id="WP_058440330.1">
    <property type="nucleotide sequence ID" value="NZ_CAAAHU010000001.1"/>
</dbReference>
<feature type="domain" description="HTH luxR-type" evidence="1">
    <location>
        <begin position="166"/>
        <end position="231"/>
    </location>
</feature>
<keyword evidence="3" id="KW-1185">Reference proteome</keyword>
<dbReference type="Gene3D" id="1.10.10.10">
    <property type="entry name" value="Winged helix-like DNA-binding domain superfamily/Winged helix DNA-binding domain"/>
    <property type="match status" value="1"/>
</dbReference>
<dbReference type="EMBL" id="LNXV01000003">
    <property type="protein sequence ID" value="KTC86988.1"/>
    <property type="molecule type" value="Genomic_DNA"/>
</dbReference>
<dbReference type="OrthoDB" id="6065000at2"/>
<dbReference type="InterPro" id="IPR036388">
    <property type="entry name" value="WH-like_DNA-bd_sf"/>
</dbReference>
<dbReference type="InterPro" id="IPR013656">
    <property type="entry name" value="PAS_4"/>
</dbReference>
<evidence type="ECO:0000313" key="2">
    <source>
        <dbReference type="EMBL" id="KTC86988.1"/>
    </source>
</evidence>
<sequence length="238" mass="27725">MSYFSASELNSYKLQILQKDFLSLLSEKENFIFIKNNLSVYQYANQQFLELMGLNTLTSLYKKTDYDLCRDIKKARIYLQHDAEVLETEQPLSVNEEVLPQKNKLLRKQMTGTIYPIFTQGSKPKAIMGVVKSKYLPFKLTLETAISMSKEEMDNNFIRRSYPVIVYDKKITLSKREIQCIIELLKGKNAKEIAEIFELKQTTIEFYLENIKEKLGAISKSSLIMTVFNQKVIQQIIL</sequence>
<dbReference type="PRINTS" id="PR00038">
    <property type="entry name" value="HTHLUXR"/>
</dbReference>
<dbReference type="Pfam" id="PF08448">
    <property type="entry name" value="PAS_4"/>
    <property type="match status" value="1"/>
</dbReference>
<proteinExistence type="predicted"/>
<dbReference type="Gene3D" id="3.30.450.20">
    <property type="entry name" value="PAS domain"/>
    <property type="match status" value="1"/>
</dbReference>
<gene>
    <name evidence="2" type="ORF">Lbru_0217</name>
</gene>
<dbReference type="Proteomes" id="UP000054742">
    <property type="component" value="Unassembled WGS sequence"/>
</dbReference>
<dbReference type="InterPro" id="IPR016032">
    <property type="entry name" value="Sig_transdc_resp-reg_C-effctor"/>
</dbReference>
<dbReference type="PROSITE" id="PS50043">
    <property type="entry name" value="HTH_LUXR_2"/>
    <property type="match status" value="1"/>
</dbReference>
<name>A0A0W0SUP5_9GAMM</name>
<dbReference type="Pfam" id="PF00196">
    <property type="entry name" value="GerE"/>
    <property type="match status" value="1"/>
</dbReference>
<reference evidence="2 3" key="1">
    <citation type="submission" date="2015-11" db="EMBL/GenBank/DDBJ databases">
        <title>Genomic analysis of 38 Legionella species identifies large and diverse effector repertoires.</title>
        <authorList>
            <person name="Burstein D."/>
            <person name="Amaro F."/>
            <person name="Zusman T."/>
            <person name="Lifshitz Z."/>
            <person name="Cohen O."/>
            <person name="Gilbert J.A."/>
            <person name="Pupko T."/>
            <person name="Shuman H.A."/>
            <person name="Segal G."/>
        </authorList>
    </citation>
    <scope>NUCLEOTIDE SEQUENCE [LARGE SCALE GENOMIC DNA]</scope>
    <source>
        <strain evidence="2 3">ATCC 43878</strain>
    </source>
</reference>